<dbReference type="KEGG" id="bpor:BPO_0257"/>
<keyword evidence="1" id="KW-0472">Membrane</keyword>
<name>A0AAU0EZS8_9FLAO</name>
<protein>
    <submittedName>
        <fullName evidence="2">Uncharacterized protein</fullName>
    </submittedName>
</protein>
<reference evidence="2" key="1">
    <citation type="submission" date="2023-10" db="EMBL/GenBank/DDBJ databases">
        <title>Characterization and whole genome sequencing of a novel strain of Bergeyella porcorum QD2021 isolated from pig.</title>
        <authorList>
            <person name="Liu G."/>
            <person name="Chen C."/>
            <person name="Han X."/>
        </authorList>
    </citation>
    <scope>NUCLEOTIDE SEQUENCE</scope>
    <source>
        <strain evidence="2">QD2021</strain>
    </source>
</reference>
<feature type="transmembrane region" description="Helical" evidence="1">
    <location>
        <begin position="48"/>
        <end position="69"/>
    </location>
</feature>
<keyword evidence="1" id="KW-1133">Transmembrane helix</keyword>
<organism evidence="2 3">
    <name type="scientific">Bergeyella porcorum</name>
    <dbReference type="NCBI Taxonomy" id="1735111"/>
    <lineage>
        <taxon>Bacteria</taxon>
        <taxon>Pseudomonadati</taxon>
        <taxon>Bacteroidota</taxon>
        <taxon>Flavobacteriia</taxon>
        <taxon>Flavobacteriales</taxon>
        <taxon>Weeksellaceae</taxon>
        <taxon>Bergeyella</taxon>
    </lineage>
</organism>
<keyword evidence="1" id="KW-0812">Transmembrane</keyword>
<feature type="transmembrane region" description="Helical" evidence="1">
    <location>
        <begin position="75"/>
        <end position="95"/>
    </location>
</feature>
<evidence type="ECO:0000313" key="2">
    <source>
        <dbReference type="EMBL" id="WOC50904.1"/>
    </source>
</evidence>
<evidence type="ECO:0000256" key="1">
    <source>
        <dbReference type="SAM" id="Phobius"/>
    </source>
</evidence>
<proteinExistence type="predicted"/>
<sequence length="109" mass="12932">MKQIIVFFRCLYIIIGILLLLITIDTIEEFYLREKMIMLICKDTTGNCHWNIIEFYTLFHWIGSILFMVFGQSKIAFLVGQIFTLLIYWGIISIIEKILKFITSDVRNN</sequence>
<dbReference type="AlphaFoldDB" id="A0AAU0EZS8"/>
<evidence type="ECO:0000313" key="3">
    <source>
        <dbReference type="Proteomes" id="UP001432059"/>
    </source>
</evidence>
<dbReference type="EMBL" id="CP136426">
    <property type="protein sequence ID" value="WOC50904.1"/>
    <property type="molecule type" value="Genomic_DNA"/>
</dbReference>
<gene>
    <name evidence="2" type="ORF">BPO_0257</name>
</gene>
<feature type="transmembrane region" description="Helical" evidence="1">
    <location>
        <begin position="6"/>
        <end position="27"/>
    </location>
</feature>
<keyword evidence="3" id="KW-1185">Reference proteome</keyword>
<dbReference type="Proteomes" id="UP001432059">
    <property type="component" value="Chromosome"/>
</dbReference>
<accession>A0AAU0EZS8</accession>